<evidence type="ECO:0000313" key="2">
    <source>
        <dbReference type="Proteomes" id="UP000198287"/>
    </source>
</evidence>
<proteinExistence type="predicted"/>
<keyword evidence="2" id="KW-1185">Reference proteome</keyword>
<dbReference type="Proteomes" id="UP000198287">
    <property type="component" value="Unassembled WGS sequence"/>
</dbReference>
<dbReference type="EMBL" id="LNIX01000053">
    <property type="protein sequence ID" value="OXA37689.1"/>
    <property type="molecule type" value="Genomic_DNA"/>
</dbReference>
<organism evidence="1 2">
    <name type="scientific">Folsomia candida</name>
    <name type="common">Springtail</name>
    <dbReference type="NCBI Taxonomy" id="158441"/>
    <lineage>
        <taxon>Eukaryota</taxon>
        <taxon>Metazoa</taxon>
        <taxon>Ecdysozoa</taxon>
        <taxon>Arthropoda</taxon>
        <taxon>Hexapoda</taxon>
        <taxon>Collembola</taxon>
        <taxon>Entomobryomorpha</taxon>
        <taxon>Isotomoidea</taxon>
        <taxon>Isotomidae</taxon>
        <taxon>Proisotominae</taxon>
        <taxon>Folsomia</taxon>
    </lineage>
</organism>
<sequence length="109" mass="11153">MWNSATHPQPDKYVRYGCGGSGGFLGNGCTGYAVIPRDVNLNEVLGVGPNSKVEIGCGGNSGTFSDGGDGIVVIYGPHPELGGRQYILGRNGSSGLTGNGGKGKIIRRN</sequence>
<accession>A0A226CXJ2</accession>
<gene>
    <name evidence="1" type="ORF">Fcan01_27519</name>
</gene>
<evidence type="ECO:0000313" key="1">
    <source>
        <dbReference type="EMBL" id="OXA37689.1"/>
    </source>
</evidence>
<reference evidence="1 2" key="1">
    <citation type="submission" date="2015-12" db="EMBL/GenBank/DDBJ databases">
        <title>The genome of Folsomia candida.</title>
        <authorList>
            <person name="Faddeeva A."/>
            <person name="Derks M.F."/>
            <person name="Anvar Y."/>
            <person name="Smit S."/>
            <person name="Van Straalen N."/>
            <person name="Roelofs D."/>
        </authorList>
    </citation>
    <scope>NUCLEOTIDE SEQUENCE [LARGE SCALE GENOMIC DNA]</scope>
    <source>
        <strain evidence="1 2">VU population</strain>
        <tissue evidence="1">Whole body</tissue>
    </source>
</reference>
<dbReference type="AlphaFoldDB" id="A0A226CXJ2"/>
<protein>
    <submittedName>
        <fullName evidence="1">Uncharacterized protein</fullName>
    </submittedName>
</protein>
<name>A0A226CXJ2_FOLCA</name>
<comment type="caution">
    <text evidence="1">The sequence shown here is derived from an EMBL/GenBank/DDBJ whole genome shotgun (WGS) entry which is preliminary data.</text>
</comment>